<evidence type="ECO:0000313" key="8">
    <source>
        <dbReference type="Proteomes" id="UP000010469"/>
    </source>
</evidence>
<evidence type="ECO:0000256" key="6">
    <source>
        <dbReference type="SAM" id="Phobius"/>
    </source>
</evidence>
<accession>L0AAV3</accession>
<feature type="transmembrane region" description="Helical" evidence="6">
    <location>
        <begin position="95"/>
        <end position="115"/>
    </location>
</feature>
<gene>
    <name evidence="7" type="ordered locus">Calag_0808</name>
</gene>
<keyword evidence="3 6" id="KW-0812">Transmembrane</keyword>
<dbReference type="KEGG" id="clg:Calag_0808"/>
<dbReference type="Proteomes" id="UP000010469">
    <property type="component" value="Chromosome"/>
</dbReference>
<dbReference type="NCBIfam" id="NF038013">
    <property type="entry name" value="AceTr_1"/>
    <property type="match status" value="1"/>
</dbReference>
<sequence length="181" mass="19068" precursor="true">MSKEEVWGNPAALGLVGFGLTTIALSLANAGIIPTTGLTIGYAVSWGGLAQVFAGWISFRRNDTFGGTAFSGYGLFWIGLALALILGLHVSSSELGLWMLLWGIFTLYMDVGAILAKARVLSIVLTLLFITFFILSAADFSTSSMILKAAGWIGLITGISAVYLSMAIVINTVKGKVVVPE</sequence>
<dbReference type="GO" id="GO:0071422">
    <property type="term" value="P:succinate transmembrane transport"/>
    <property type="evidence" value="ECO:0007669"/>
    <property type="project" value="TreeGrafter"/>
</dbReference>
<evidence type="ECO:0000256" key="4">
    <source>
        <dbReference type="ARBA" id="ARBA00022989"/>
    </source>
</evidence>
<dbReference type="PANTHER" id="PTHR30178">
    <property type="entry name" value="INNER MEMBRANE PROTEIN YAAH"/>
    <property type="match status" value="1"/>
</dbReference>
<dbReference type="eggNOG" id="arCOG03176">
    <property type="taxonomic scope" value="Archaea"/>
</dbReference>
<evidence type="ECO:0000313" key="7">
    <source>
        <dbReference type="EMBL" id="AFZ70549.1"/>
    </source>
</evidence>
<dbReference type="GeneID" id="14212068"/>
<protein>
    <submittedName>
        <fullName evidence="7">Putative membrane protein</fullName>
    </submittedName>
</protein>
<evidence type="ECO:0000256" key="2">
    <source>
        <dbReference type="ARBA" id="ARBA00005587"/>
    </source>
</evidence>
<comment type="similarity">
    <text evidence="2">Belongs to the acetate uptake transporter (AceTr) (TC 2.A.96) family.</text>
</comment>
<feature type="transmembrane region" description="Helical" evidence="6">
    <location>
        <begin position="120"/>
        <end position="138"/>
    </location>
</feature>
<feature type="transmembrane region" description="Helical" evidence="6">
    <location>
        <begin position="70"/>
        <end position="89"/>
    </location>
</feature>
<dbReference type="RefSeq" id="WP_015232446.1">
    <property type="nucleotide sequence ID" value="NC_019791.1"/>
</dbReference>
<evidence type="ECO:0000256" key="1">
    <source>
        <dbReference type="ARBA" id="ARBA00004141"/>
    </source>
</evidence>
<dbReference type="EMBL" id="CP003378">
    <property type="protein sequence ID" value="AFZ70549.1"/>
    <property type="molecule type" value="Genomic_DNA"/>
</dbReference>
<feature type="transmembrane region" description="Helical" evidence="6">
    <location>
        <begin position="150"/>
        <end position="173"/>
    </location>
</feature>
<keyword evidence="8" id="KW-1185">Reference proteome</keyword>
<comment type="subcellular location">
    <subcellularLocation>
        <location evidence="1">Membrane</location>
        <topology evidence="1">Multi-pass membrane protein</topology>
    </subcellularLocation>
</comment>
<dbReference type="InParanoid" id="L0AAV3"/>
<dbReference type="Pfam" id="PF01184">
    <property type="entry name" value="Gpr1_Fun34_YaaH"/>
    <property type="match status" value="1"/>
</dbReference>
<dbReference type="GO" id="GO:0015360">
    <property type="term" value="F:acetate:proton symporter activity"/>
    <property type="evidence" value="ECO:0007669"/>
    <property type="project" value="TreeGrafter"/>
</dbReference>
<feature type="transmembrane region" description="Helical" evidence="6">
    <location>
        <begin position="12"/>
        <end position="33"/>
    </location>
</feature>
<keyword evidence="4 6" id="KW-1133">Transmembrane helix</keyword>
<dbReference type="FunCoup" id="L0AAV3">
    <property type="interactions" value="4"/>
</dbReference>
<name>L0AAV3_CALLD</name>
<evidence type="ECO:0000256" key="3">
    <source>
        <dbReference type="ARBA" id="ARBA00022692"/>
    </source>
</evidence>
<evidence type="ECO:0000256" key="5">
    <source>
        <dbReference type="ARBA" id="ARBA00023136"/>
    </source>
</evidence>
<dbReference type="OrthoDB" id="53209at2157"/>
<proteinExistence type="inferred from homology"/>
<dbReference type="STRING" id="1056495.Calag_0808"/>
<keyword evidence="5 6" id="KW-0472">Membrane</keyword>
<dbReference type="InterPro" id="IPR047623">
    <property type="entry name" value="SatP"/>
</dbReference>
<dbReference type="HOGENOM" id="CLU_051062_3_0_2"/>
<dbReference type="InterPro" id="IPR000791">
    <property type="entry name" value="Gpr1/Fun34/SatP-like"/>
</dbReference>
<dbReference type="PANTHER" id="PTHR30178:SF3">
    <property type="entry name" value="SUCCINATE-ACETATE_PROTON SYMPORTER SATP"/>
    <property type="match status" value="1"/>
</dbReference>
<reference evidence="8" key="1">
    <citation type="submission" date="2012-03" db="EMBL/GenBank/DDBJ databases">
        <title>Complete genome of Caldisphaera lagunensis DSM 15908.</title>
        <authorList>
            <person name="Lucas S."/>
            <person name="Copeland A."/>
            <person name="Lapidus A."/>
            <person name="Glavina del Rio T."/>
            <person name="Dalin E."/>
            <person name="Tice H."/>
            <person name="Bruce D."/>
            <person name="Goodwin L."/>
            <person name="Pitluck S."/>
            <person name="Peters L."/>
            <person name="Mikhailova N."/>
            <person name="Teshima H."/>
            <person name="Kyrpides N."/>
            <person name="Mavromatis K."/>
            <person name="Ivanova N."/>
            <person name="Brettin T."/>
            <person name="Detter J.C."/>
            <person name="Han C."/>
            <person name="Larimer F."/>
            <person name="Land M."/>
            <person name="Hauser L."/>
            <person name="Markowitz V."/>
            <person name="Cheng J.-F."/>
            <person name="Hugenholtz P."/>
            <person name="Woyke T."/>
            <person name="Wu D."/>
            <person name="Spring S."/>
            <person name="Schroeder M."/>
            <person name="Brambilla E."/>
            <person name="Klenk H.-P."/>
            <person name="Eisen J.A."/>
        </authorList>
    </citation>
    <scope>NUCLEOTIDE SEQUENCE [LARGE SCALE GENOMIC DNA]</scope>
    <source>
        <strain evidence="8">DSM 15908 / JCM 11604 / IC-154</strain>
    </source>
</reference>
<dbReference type="GO" id="GO:0005886">
    <property type="term" value="C:plasma membrane"/>
    <property type="evidence" value="ECO:0007669"/>
    <property type="project" value="TreeGrafter"/>
</dbReference>
<feature type="transmembrane region" description="Helical" evidence="6">
    <location>
        <begin position="39"/>
        <end position="58"/>
    </location>
</feature>
<dbReference type="AlphaFoldDB" id="L0AAV3"/>
<organism evidence="7 8">
    <name type="scientific">Caldisphaera lagunensis (strain DSM 15908 / JCM 11604 / ANMR 0165 / IC-154)</name>
    <dbReference type="NCBI Taxonomy" id="1056495"/>
    <lineage>
        <taxon>Archaea</taxon>
        <taxon>Thermoproteota</taxon>
        <taxon>Thermoprotei</taxon>
        <taxon>Acidilobales</taxon>
        <taxon>Caldisphaeraceae</taxon>
        <taxon>Caldisphaera</taxon>
    </lineage>
</organism>